<evidence type="ECO:0000313" key="1">
    <source>
        <dbReference type="EMBL" id="MBE9219922.1"/>
    </source>
</evidence>
<keyword evidence="2" id="KW-1185">Reference proteome</keyword>
<accession>A0ACC5Q5M4</accession>
<evidence type="ECO:0000313" key="2">
    <source>
        <dbReference type="Proteomes" id="UP000597867"/>
    </source>
</evidence>
<comment type="caution">
    <text evidence="1">The sequence shown here is derived from an EMBL/GenBank/DDBJ whole genome shotgun (WGS) entry which is preliminary data.</text>
</comment>
<organism evidence="1 2">
    <name type="scientific">Dolichospermum flos-aquae LEGE 04289</name>
    <dbReference type="NCBI Taxonomy" id="1828708"/>
    <lineage>
        <taxon>Bacteria</taxon>
        <taxon>Bacillati</taxon>
        <taxon>Cyanobacteriota</taxon>
        <taxon>Cyanophyceae</taxon>
        <taxon>Nostocales</taxon>
        <taxon>Aphanizomenonaceae</taxon>
        <taxon>Dolichospermum</taxon>
    </lineage>
</organism>
<dbReference type="Proteomes" id="UP000597867">
    <property type="component" value="Unassembled WGS sequence"/>
</dbReference>
<gene>
    <name evidence="1" type="ORF">IQ222_14240</name>
</gene>
<name>A0ACC5Q5M4_DOLFA</name>
<proteinExistence type="predicted"/>
<sequence length="134" mass="15646">MITIHLDMKAVDGNYVELRYFTNNYNQYKERTLHLSEITDLIELAERDYYVSSFAEDYAVTGLRLYKWLDGSDRWLQNLINQYQRQGIILAIRTSVENVETFHGTSLQNNTTSVVGESRGNCFKSRNSFNTEVD</sequence>
<reference evidence="1" key="1">
    <citation type="submission" date="2020-10" db="EMBL/GenBank/DDBJ databases">
        <authorList>
            <person name="Castelo-Branco R."/>
            <person name="Eusebio N."/>
            <person name="Adriana R."/>
            <person name="Vieira A."/>
            <person name="Brugerolle De Fraissinette N."/>
            <person name="Rezende De Castro R."/>
            <person name="Schneider M.P."/>
            <person name="Vasconcelos V."/>
            <person name="Leao P.N."/>
        </authorList>
    </citation>
    <scope>NUCLEOTIDE SEQUENCE</scope>
    <source>
        <strain evidence="1">LEGE 04289</strain>
    </source>
</reference>
<dbReference type="EMBL" id="JADEWF010000049">
    <property type="protein sequence ID" value="MBE9219922.1"/>
    <property type="molecule type" value="Genomic_DNA"/>
</dbReference>
<protein>
    <submittedName>
        <fullName evidence="1">Uncharacterized protein</fullName>
    </submittedName>
</protein>